<proteinExistence type="predicted"/>
<protein>
    <submittedName>
        <fullName evidence="2">Uncharacterized protein</fullName>
    </submittedName>
</protein>
<dbReference type="InterPro" id="IPR006311">
    <property type="entry name" value="TAT_signal"/>
</dbReference>
<organism evidence="2 3">
    <name type="scientific">Phytohabitans flavus</name>
    <dbReference type="NCBI Taxonomy" id="1076124"/>
    <lineage>
        <taxon>Bacteria</taxon>
        <taxon>Bacillati</taxon>
        <taxon>Actinomycetota</taxon>
        <taxon>Actinomycetes</taxon>
        <taxon>Micromonosporales</taxon>
        <taxon>Micromonosporaceae</taxon>
    </lineage>
</organism>
<dbReference type="EMBL" id="AP022870">
    <property type="protein sequence ID" value="BCB79538.1"/>
    <property type="molecule type" value="Genomic_DNA"/>
</dbReference>
<dbReference type="KEGG" id="pfla:Pflav_059480"/>
<keyword evidence="3" id="KW-1185">Reference proteome</keyword>
<reference evidence="2 3" key="2">
    <citation type="submission" date="2020-03" db="EMBL/GenBank/DDBJ databases">
        <authorList>
            <person name="Ichikawa N."/>
            <person name="Kimura A."/>
            <person name="Kitahashi Y."/>
            <person name="Uohara A."/>
        </authorList>
    </citation>
    <scope>NUCLEOTIDE SEQUENCE [LARGE SCALE GENOMIC DNA]</scope>
    <source>
        <strain evidence="2 3">NBRC 107702</strain>
    </source>
</reference>
<evidence type="ECO:0000313" key="3">
    <source>
        <dbReference type="Proteomes" id="UP000502508"/>
    </source>
</evidence>
<feature type="signal peptide" evidence="1">
    <location>
        <begin position="1"/>
        <end position="25"/>
    </location>
</feature>
<dbReference type="PROSITE" id="PS51318">
    <property type="entry name" value="TAT"/>
    <property type="match status" value="1"/>
</dbReference>
<dbReference type="RefSeq" id="WP_173039532.1">
    <property type="nucleotide sequence ID" value="NZ_AP022870.1"/>
</dbReference>
<evidence type="ECO:0000256" key="1">
    <source>
        <dbReference type="SAM" id="SignalP"/>
    </source>
</evidence>
<gene>
    <name evidence="2" type="ORF">Pflav_059480</name>
</gene>
<dbReference type="Proteomes" id="UP000502508">
    <property type="component" value="Chromosome"/>
</dbReference>
<evidence type="ECO:0000313" key="2">
    <source>
        <dbReference type="EMBL" id="BCB79538.1"/>
    </source>
</evidence>
<sequence>MTSRRSIRGRVAAGVAALVAATALAIVDPLGPTQPAEAAIDPITGFGTTDSAVTVKWADGVVRSDNKTIAAPREKSGVDAFYEDVQAKYKDLAVTVGQTEDLTHQSVQITWTGGPQRTPAQAAL</sequence>
<accession>A0A6F8Y0N8</accession>
<feature type="chain" id="PRO_5039693022" evidence="1">
    <location>
        <begin position="26"/>
        <end position="124"/>
    </location>
</feature>
<dbReference type="AlphaFoldDB" id="A0A6F8Y0N8"/>
<reference evidence="2 3" key="1">
    <citation type="submission" date="2020-03" db="EMBL/GenBank/DDBJ databases">
        <title>Whole genome shotgun sequence of Phytohabitans flavus NBRC 107702.</title>
        <authorList>
            <person name="Komaki H."/>
            <person name="Tamura T."/>
        </authorList>
    </citation>
    <scope>NUCLEOTIDE SEQUENCE [LARGE SCALE GENOMIC DNA]</scope>
    <source>
        <strain evidence="2 3">NBRC 107702</strain>
    </source>
</reference>
<keyword evidence="1" id="KW-0732">Signal</keyword>
<name>A0A6F8Y0N8_9ACTN</name>